<dbReference type="GO" id="GO:0005737">
    <property type="term" value="C:cytoplasm"/>
    <property type="evidence" value="ECO:0007669"/>
    <property type="project" value="TreeGrafter"/>
</dbReference>
<dbReference type="PANTHER" id="PTHR20903:SF0">
    <property type="entry name" value="PREFOLDIN SUBUNIT 1"/>
    <property type="match status" value="1"/>
</dbReference>
<keyword evidence="5" id="KW-1185">Reference proteome</keyword>
<feature type="region of interest" description="Disordered" evidence="4">
    <location>
        <begin position="108"/>
        <end position="134"/>
    </location>
</feature>
<evidence type="ECO:0000313" key="6">
    <source>
        <dbReference type="RefSeq" id="XP_025417597.1"/>
    </source>
</evidence>
<reference evidence="6" key="1">
    <citation type="submission" date="2025-08" db="UniProtKB">
        <authorList>
            <consortium name="RefSeq"/>
        </authorList>
    </citation>
    <scope>IDENTIFICATION</scope>
    <source>
        <tissue evidence="6">Whole body</tissue>
    </source>
</reference>
<organism evidence="5 6">
    <name type="scientific">Sipha flava</name>
    <name type="common">yellow sugarcane aphid</name>
    <dbReference type="NCBI Taxonomy" id="143950"/>
    <lineage>
        <taxon>Eukaryota</taxon>
        <taxon>Metazoa</taxon>
        <taxon>Ecdysozoa</taxon>
        <taxon>Arthropoda</taxon>
        <taxon>Hexapoda</taxon>
        <taxon>Insecta</taxon>
        <taxon>Pterygota</taxon>
        <taxon>Neoptera</taxon>
        <taxon>Paraneoptera</taxon>
        <taxon>Hemiptera</taxon>
        <taxon>Sternorrhyncha</taxon>
        <taxon>Aphidomorpha</taxon>
        <taxon>Aphidoidea</taxon>
        <taxon>Aphididae</taxon>
        <taxon>Sipha</taxon>
    </lineage>
</organism>
<dbReference type="Pfam" id="PF01920">
    <property type="entry name" value="Prefoldin_2"/>
    <property type="match status" value="1"/>
</dbReference>
<comment type="similarity">
    <text evidence="1">Belongs to the prefoldin subunit beta family.</text>
</comment>
<dbReference type="SUPFAM" id="SSF46579">
    <property type="entry name" value="Prefoldin"/>
    <property type="match status" value="1"/>
</dbReference>
<dbReference type="OrthoDB" id="5242628at2759"/>
<dbReference type="CDD" id="cd23164">
    <property type="entry name" value="Prefoldin_1"/>
    <property type="match status" value="1"/>
</dbReference>
<name>A0A8B8G3R2_9HEMI</name>
<evidence type="ECO:0000256" key="4">
    <source>
        <dbReference type="SAM" id="MobiDB-lite"/>
    </source>
</evidence>
<gene>
    <name evidence="6" type="primary">LOC112688557</name>
</gene>
<accession>A0A8B8G3R2</accession>
<evidence type="ECO:0000256" key="2">
    <source>
        <dbReference type="ARBA" id="ARBA00011695"/>
    </source>
</evidence>
<feature type="compositionally biased region" description="Basic and acidic residues" evidence="4">
    <location>
        <begin position="108"/>
        <end position="126"/>
    </location>
</feature>
<evidence type="ECO:0000256" key="1">
    <source>
        <dbReference type="ARBA" id="ARBA00008045"/>
    </source>
</evidence>
<dbReference type="Proteomes" id="UP000694846">
    <property type="component" value="Unplaced"/>
</dbReference>
<evidence type="ECO:0000256" key="3">
    <source>
        <dbReference type="ARBA" id="ARBA00023186"/>
    </source>
</evidence>
<dbReference type="InterPro" id="IPR002777">
    <property type="entry name" value="PFD_beta-like"/>
</dbReference>
<dbReference type="PANTHER" id="PTHR20903">
    <property type="entry name" value="PREFOLDIN SUBUNIT 1-RELATED"/>
    <property type="match status" value="1"/>
</dbReference>
<dbReference type="InterPro" id="IPR009053">
    <property type="entry name" value="Prefoldin"/>
</dbReference>
<dbReference type="GO" id="GO:0016272">
    <property type="term" value="C:prefoldin complex"/>
    <property type="evidence" value="ECO:0007669"/>
    <property type="project" value="InterPro"/>
</dbReference>
<dbReference type="AlphaFoldDB" id="A0A8B8G3R2"/>
<evidence type="ECO:0000313" key="5">
    <source>
        <dbReference type="Proteomes" id="UP000694846"/>
    </source>
</evidence>
<dbReference type="RefSeq" id="XP_025417597.1">
    <property type="nucleotide sequence ID" value="XM_025561812.1"/>
</dbReference>
<sequence>MAVDMDLKNAFKELHEKLLYASQKIKLADMQIDTLRRTKQLNILTKQELETIPKDVKTYEALGRAFVLTPREEVFKNLDKVNTDTEQKINILENSKQYLEANLKESENNLREMVQRKRDVGGDKENNQPSSSKA</sequence>
<comment type="subunit">
    <text evidence="2">Heterohexamer of two PFD-alpha type and four PFD-beta type subunits.</text>
</comment>
<proteinExistence type="inferred from homology"/>
<keyword evidence="3" id="KW-0143">Chaperone</keyword>
<dbReference type="GO" id="GO:0044183">
    <property type="term" value="F:protein folding chaperone"/>
    <property type="evidence" value="ECO:0007669"/>
    <property type="project" value="TreeGrafter"/>
</dbReference>
<protein>
    <submittedName>
        <fullName evidence="6">Prefoldin subunit 1-like</fullName>
    </submittedName>
</protein>
<dbReference type="GO" id="GO:0051082">
    <property type="term" value="F:unfolded protein binding"/>
    <property type="evidence" value="ECO:0007669"/>
    <property type="project" value="InterPro"/>
</dbReference>
<dbReference type="GeneID" id="112688557"/>
<dbReference type="Gene3D" id="1.10.287.370">
    <property type="match status" value="1"/>
</dbReference>